<accession>A0ABW4CYU5</accession>
<sequence>MAKSDRTTSPDWVLILLLAAGYLIPQLGLQWLHKISWLALAFPVVGALCLYLALKRDPQPMYKRLIPWGFVLAAGVLVGMLFFA</sequence>
<keyword evidence="3" id="KW-1185">Reference proteome</keyword>
<name>A0ABW4CYU5_9LACO</name>
<evidence type="ECO:0000256" key="1">
    <source>
        <dbReference type="SAM" id="Phobius"/>
    </source>
</evidence>
<evidence type="ECO:0000313" key="3">
    <source>
        <dbReference type="Proteomes" id="UP001597212"/>
    </source>
</evidence>
<comment type="caution">
    <text evidence="2">The sequence shown here is derived from an EMBL/GenBank/DDBJ whole genome shotgun (WGS) entry which is preliminary data.</text>
</comment>
<feature type="transmembrane region" description="Helical" evidence="1">
    <location>
        <begin position="35"/>
        <end position="53"/>
    </location>
</feature>
<reference evidence="3" key="1">
    <citation type="journal article" date="2019" name="Int. J. Syst. Evol. Microbiol.">
        <title>The Global Catalogue of Microorganisms (GCM) 10K type strain sequencing project: providing services to taxonomists for standard genome sequencing and annotation.</title>
        <authorList>
            <consortium name="The Broad Institute Genomics Platform"/>
            <consortium name="The Broad Institute Genome Sequencing Center for Infectious Disease"/>
            <person name="Wu L."/>
            <person name="Ma J."/>
        </authorList>
    </citation>
    <scope>NUCLEOTIDE SEQUENCE [LARGE SCALE GENOMIC DNA]</scope>
    <source>
        <strain evidence="3">CCM 8912</strain>
    </source>
</reference>
<evidence type="ECO:0000313" key="2">
    <source>
        <dbReference type="EMBL" id="MFD1441631.1"/>
    </source>
</evidence>
<keyword evidence="1" id="KW-0472">Membrane</keyword>
<feature type="transmembrane region" description="Helical" evidence="1">
    <location>
        <begin position="65"/>
        <end position="83"/>
    </location>
</feature>
<proteinExistence type="predicted"/>
<protein>
    <submittedName>
        <fullName evidence="2">Uncharacterized protein</fullName>
    </submittedName>
</protein>
<dbReference type="RefSeq" id="WP_125756415.1">
    <property type="nucleotide sequence ID" value="NZ_JBHTOK010000072.1"/>
</dbReference>
<keyword evidence="1" id="KW-0812">Transmembrane</keyword>
<gene>
    <name evidence="2" type="ORF">ACFQ5K_09625</name>
</gene>
<organism evidence="2 3">
    <name type="scientific">Lacticaseibacillus hegangensis</name>
    <dbReference type="NCBI Taxonomy" id="2486010"/>
    <lineage>
        <taxon>Bacteria</taxon>
        <taxon>Bacillati</taxon>
        <taxon>Bacillota</taxon>
        <taxon>Bacilli</taxon>
        <taxon>Lactobacillales</taxon>
        <taxon>Lactobacillaceae</taxon>
        <taxon>Lacticaseibacillus</taxon>
    </lineage>
</organism>
<dbReference type="EMBL" id="JBHTOK010000072">
    <property type="protein sequence ID" value="MFD1441631.1"/>
    <property type="molecule type" value="Genomic_DNA"/>
</dbReference>
<feature type="transmembrane region" description="Helical" evidence="1">
    <location>
        <begin position="12"/>
        <end position="29"/>
    </location>
</feature>
<dbReference type="Proteomes" id="UP001597212">
    <property type="component" value="Unassembled WGS sequence"/>
</dbReference>
<keyword evidence="1" id="KW-1133">Transmembrane helix</keyword>